<dbReference type="EMBL" id="CP073910">
    <property type="protein sequence ID" value="QUT07765.1"/>
    <property type="molecule type" value="Genomic_DNA"/>
</dbReference>
<sequence>MRLAVLSFLLAMALPATAYAVAPDADEGAWRVDADSLRVTAAGIAIPQSAGNLSLIKSGEISDQGAGLDNYAQFASADGVVQATAYIYMPSYADAAISSYMTDKAIHERFGPDARRTAFDVTSAGQHSNTAIRSVYSGADGQLVTEAAFIHAGRWMIKLRVTGPTERTQDVNSGMNSLLAGLRFEGDASPRPAMARQIASCPMADGPGAHVVADRSSGAAGMTDLPFPRDGEDNVCVRGTVQVGEASYDMLQAVGGGDASPVLIPLDDAGKIMRFDRLPAGGGYRLSVHQVGRTDVYSAYDRLPTTKQIAAIIDGSDRKGATMLLSAAHAADGRVTVSKQANR</sequence>
<feature type="chain" id="PRO_5038113953" evidence="1">
    <location>
        <begin position="19"/>
        <end position="343"/>
    </location>
</feature>
<keyword evidence="1" id="KW-0732">Signal</keyword>
<reference evidence="2" key="1">
    <citation type="submission" date="2021-04" db="EMBL/GenBank/DDBJ databases">
        <title>Isolation of p-tert-butylphenol degrading bacteria Sphingobium phenoxybenzoativorans Tas13 from active sludge.</title>
        <authorList>
            <person name="Li Y."/>
        </authorList>
    </citation>
    <scope>NUCLEOTIDE SEQUENCE</scope>
    <source>
        <strain evidence="2">Tas13</strain>
    </source>
</reference>
<feature type="signal peptide" evidence="1">
    <location>
        <begin position="1"/>
        <end position="18"/>
    </location>
</feature>
<dbReference type="RefSeq" id="WP_212610748.1">
    <property type="nucleotide sequence ID" value="NZ_CP073910.1"/>
</dbReference>
<dbReference type="KEGG" id="spph:KFK14_10505"/>
<name>A0A975Q382_9SPHN</name>
<keyword evidence="3" id="KW-1185">Reference proteome</keyword>
<evidence type="ECO:0000313" key="2">
    <source>
        <dbReference type="EMBL" id="QUT07765.1"/>
    </source>
</evidence>
<dbReference type="Proteomes" id="UP000681425">
    <property type="component" value="Chromosome"/>
</dbReference>
<evidence type="ECO:0000256" key="1">
    <source>
        <dbReference type="SAM" id="SignalP"/>
    </source>
</evidence>
<proteinExistence type="predicted"/>
<evidence type="ECO:0000313" key="3">
    <source>
        <dbReference type="Proteomes" id="UP000681425"/>
    </source>
</evidence>
<accession>A0A975Q382</accession>
<dbReference type="AlphaFoldDB" id="A0A975Q382"/>
<gene>
    <name evidence="2" type="ORF">KFK14_10505</name>
</gene>
<protein>
    <submittedName>
        <fullName evidence="2">Uncharacterized protein</fullName>
    </submittedName>
</protein>
<organism evidence="2 3">
    <name type="scientific">Sphingobium phenoxybenzoativorans</name>
    <dbReference type="NCBI Taxonomy" id="1592790"/>
    <lineage>
        <taxon>Bacteria</taxon>
        <taxon>Pseudomonadati</taxon>
        <taxon>Pseudomonadota</taxon>
        <taxon>Alphaproteobacteria</taxon>
        <taxon>Sphingomonadales</taxon>
        <taxon>Sphingomonadaceae</taxon>
        <taxon>Sphingobium</taxon>
    </lineage>
</organism>